<dbReference type="EMBL" id="JAVDQG010000001">
    <property type="protein sequence ID" value="MDR6224537.1"/>
    <property type="molecule type" value="Genomic_DNA"/>
</dbReference>
<comment type="caution">
    <text evidence="2">The sequence shown here is derived from an EMBL/GenBank/DDBJ whole genome shotgun (WGS) entry which is preliminary data.</text>
</comment>
<dbReference type="PANTHER" id="PTHR43031">
    <property type="entry name" value="FAD-DEPENDENT OXIDOREDUCTASE"/>
    <property type="match status" value="1"/>
</dbReference>
<dbReference type="Pfam" id="PF00581">
    <property type="entry name" value="Rhodanese"/>
    <property type="match status" value="1"/>
</dbReference>
<protein>
    <submittedName>
        <fullName evidence="2">Rhodanese-related sulfurtransferase</fullName>
    </submittedName>
</protein>
<sequence length="115" mass="12835">MADVSEITAQVFADKVRGGKLSDSLLLDVREPMEWKAYHLPGAVLIPLGDLPERYEELNPDRELYVFCAHGIRSVHAVRFLAAQNRWNIVHVNGGLAEVALYLEEKDLPPGPDVT</sequence>
<dbReference type="InterPro" id="IPR050229">
    <property type="entry name" value="GlpE_sulfurtransferase"/>
</dbReference>
<name>A0ABU1IID9_9BACL</name>
<proteinExistence type="predicted"/>
<dbReference type="Gene3D" id="3.40.250.10">
    <property type="entry name" value="Rhodanese-like domain"/>
    <property type="match status" value="1"/>
</dbReference>
<accession>A0ABU1IID9</accession>
<dbReference type="InterPro" id="IPR036873">
    <property type="entry name" value="Rhodanese-like_dom_sf"/>
</dbReference>
<feature type="domain" description="Rhodanese" evidence="1">
    <location>
        <begin position="20"/>
        <end position="105"/>
    </location>
</feature>
<dbReference type="InterPro" id="IPR001763">
    <property type="entry name" value="Rhodanese-like_dom"/>
</dbReference>
<dbReference type="CDD" id="cd00158">
    <property type="entry name" value="RHOD"/>
    <property type="match status" value="1"/>
</dbReference>
<dbReference type="PROSITE" id="PS50206">
    <property type="entry name" value="RHODANESE_3"/>
    <property type="match status" value="1"/>
</dbReference>
<reference evidence="2 3" key="1">
    <citation type="submission" date="2023-07" db="EMBL/GenBank/DDBJ databases">
        <title>Genomic Encyclopedia of Type Strains, Phase IV (KMG-IV): sequencing the most valuable type-strain genomes for metagenomic binning, comparative biology and taxonomic classification.</title>
        <authorList>
            <person name="Goeker M."/>
        </authorList>
    </citation>
    <scope>NUCLEOTIDE SEQUENCE [LARGE SCALE GENOMIC DNA]</scope>
    <source>
        <strain evidence="2 3">DSM 45903</strain>
    </source>
</reference>
<dbReference type="RefSeq" id="WP_309861950.1">
    <property type="nucleotide sequence ID" value="NZ_JAVDQG010000001.1"/>
</dbReference>
<gene>
    <name evidence="2" type="ORF">JOE21_000525</name>
</gene>
<dbReference type="SUPFAM" id="SSF52821">
    <property type="entry name" value="Rhodanese/Cell cycle control phosphatase"/>
    <property type="match status" value="1"/>
</dbReference>
<organism evidence="2 3">
    <name type="scientific">Desmospora profundinema</name>
    <dbReference type="NCBI Taxonomy" id="1571184"/>
    <lineage>
        <taxon>Bacteria</taxon>
        <taxon>Bacillati</taxon>
        <taxon>Bacillota</taxon>
        <taxon>Bacilli</taxon>
        <taxon>Bacillales</taxon>
        <taxon>Thermoactinomycetaceae</taxon>
        <taxon>Desmospora</taxon>
    </lineage>
</organism>
<keyword evidence="3" id="KW-1185">Reference proteome</keyword>
<evidence type="ECO:0000313" key="3">
    <source>
        <dbReference type="Proteomes" id="UP001185012"/>
    </source>
</evidence>
<evidence type="ECO:0000313" key="2">
    <source>
        <dbReference type="EMBL" id="MDR6224537.1"/>
    </source>
</evidence>
<evidence type="ECO:0000259" key="1">
    <source>
        <dbReference type="PROSITE" id="PS50206"/>
    </source>
</evidence>
<dbReference type="SMART" id="SM00450">
    <property type="entry name" value="RHOD"/>
    <property type="match status" value="1"/>
</dbReference>
<dbReference type="PANTHER" id="PTHR43031:SF17">
    <property type="entry name" value="SULFURTRANSFERASE YTWF-RELATED"/>
    <property type="match status" value="1"/>
</dbReference>
<dbReference type="Proteomes" id="UP001185012">
    <property type="component" value="Unassembled WGS sequence"/>
</dbReference>